<dbReference type="Proteomes" id="UP001060215">
    <property type="component" value="Chromosome 13"/>
</dbReference>
<gene>
    <name evidence="1" type="ORF">LOK49_LG12G01435</name>
</gene>
<evidence type="ECO:0000313" key="2">
    <source>
        <dbReference type="Proteomes" id="UP001060215"/>
    </source>
</evidence>
<protein>
    <submittedName>
        <fullName evidence="1">Uncharacterized protein</fullName>
    </submittedName>
</protein>
<name>A0ACC0FP97_9ERIC</name>
<sequence>MLHREVGLPGLFREVEALDLLEVQGLKELGHPGLTEELEEQGRLADAGHPLSRMTRRRSQIMCQRHPLEREALVLVPGAETSLRRIRRMTAPIQMVMKMQRLSRRRG</sequence>
<organism evidence="1 2">
    <name type="scientific">Camellia lanceoleosa</name>
    <dbReference type="NCBI Taxonomy" id="1840588"/>
    <lineage>
        <taxon>Eukaryota</taxon>
        <taxon>Viridiplantae</taxon>
        <taxon>Streptophyta</taxon>
        <taxon>Embryophyta</taxon>
        <taxon>Tracheophyta</taxon>
        <taxon>Spermatophyta</taxon>
        <taxon>Magnoliopsida</taxon>
        <taxon>eudicotyledons</taxon>
        <taxon>Gunneridae</taxon>
        <taxon>Pentapetalae</taxon>
        <taxon>asterids</taxon>
        <taxon>Ericales</taxon>
        <taxon>Theaceae</taxon>
        <taxon>Camellia</taxon>
    </lineage>
</organism>
<keyword evidence="2" id="KW-1185">Reference proteome</keyword>
<comment type="caution">
    <text evidence="1">The sequence shown here is derived from an EMBL/GenBank/DDBJ whole genome shotgun (WGS) entry which is preliminary data.</text>
</comment>
<proteinExistence type="predicted"/>
<dbReference type="EMBL" id="CM045770">
    <property type="protein sequence ID" value="KAI7990597.1"/>
    <property type="molecule type" value="Genomic_DNA"/>
</dbReference>
<evidence type="ECO:0000313" key="1">
    <source>
        <dbReference type="EMBL" id="KAI7990597.1"/>
    </source>
</evidence>
<accession>A0ACC0FP97</accession>
<reference evidence="1 2" key="1">
    <citation type="journal article" date="2022" name="Plant J.">
        <title>Chromosome-level genome of Camellia lanceoleosa provides a valuable resource for understanding genome evolution and self-incompatibility.</title>
        <authorList>
            <person name="Gong W."/>
            <person name="Xiao S."/>
            <person name="Wang L."/>
            <person name="Liao Z."/>
            <person name="Chang Y."/>
            <person name="Mo W."/>
            <person name="Hu G."/>
            <person name="Li W."/>
            <person name="Zhao G."/>
            <person name="Zhu H."/>
            <person name="Hu X."/>
            <person name="Ji K."/>
            <person name="Xiang X."/>
            <person name="Song Q."/>
            <person name="Yuan D."/>
            <person name="Jin S."/>
            <person name="Zhang L."/>
        </authorList>
    </citation>
    <scope>NUCLEOTIDE SEQUENCE [LARGE SCALE GENOMIC DNA]</scope>
    <source>
        <strain evidence="1">SQ_2022a</strain>
    </source>
</reference>